<keyword evidence="2" id="KW-1185">Reference proteome</keyword>
<dbReference type="EMBL" id="JAQNDN010000007">
    <property type="protein sequence ID" value="MDC0669281.1"/>
    <property type="molecule type" value="Genomic_DNA"/>
</dbReference>
<dbReference type="Pfam" id="PF07924">
    <property type="entry name" value="NuiA"/>
    <property type="match status" value="1"/>
</dbReference>
<dbReference type="RefSeq" id="WP_271999047.1">
    <property type="nucleotide sequence ID" value="NZ_JAQNDN010000007.1"/>
</dbReference>
<proteinExistence type="predicted"/>
<gene>
    <name evidence="1" type="ORF">POL58_16125</name>
</gene>
<evidence type="ECO:0000313" key="1">
    <source>
        <dbReference type="EMBL" id="MDC0669281.1"/>
    </source>
</evidence>
<reference evidence="1 2" key="1">
    <citation type="submission" date="2022-11" db="EMBL/GenBank/DDBJ databases">
        <title>Minimal conservation of predation-associated metabolite biosynthetic gene clusters underscores biosynthetic potential of Myxococcota including descriptions for ten novel species: Archangium lansinium sp. nov., Myxococcus landrumus sp. nov., Nannocystis bai.</title>
        <authorList>
            <person name="Ahearne A."/>
            <person name="Stevens C."/>
            <person name="Dowd S."/>
        </authorList>
    </citation>
    <scope>NUCLEOTIDE SEQUENCE [LARGE SCALE GENOMIC DNA]</scope>
    <source>
        <strain evidence="1 2">NCELM</strain>
    </source>
</reference>
<comment type="caution">
    <text evidence="1">The sequence shown here is derived from an EMBL/GenBank/DDBJ whole genome shotgun (WGS) entry which is preliminary data.</text>
</comment>
<name>A0ABT5B5B9_9BACT</name>
<dbReference type="Gene3D" id="3.40.1460.10">
    <property type="entry name" value="Nuclease A inhibitor-like"/>
    <property type="match status" value="1"/>
</dbReference>
<accession>A0ABT5B5B9</accession>
<protein>
    <submittedName>
        <fullName evidence="1">Nuclease A inhibitor family protein</fullName>
    </submittedName>
</protein>
<evidence type="ECO:0000313" key="2">
    <source>
        <dbReference type="Proteomes" id="UP001217838"/>
    </source>
</evidence>
<sequence length="266" mass="28711">MTNIATSDVHAALDRAAEQLMNAAGPDGIVSRRDIRAKLLELEGGERALVDIFYQFVDRRDAARSARITRADIDAALAVVRTDLVDRFDLDANGLSDDEVARMSELGKLAVALARTLKEATGPVGEALAREFGARAQGLMFEGYFASESSMPIEPFHAAAQVSSVTRETFRAALGLGDGPQHEIVRFEPAERCLQAFVGVFESMPELELHEPAAELVRFMKAHLRELTAIVLGRDDPALGAEHPLYIVGIDAGGGLTGIKTAVIWT</sequence>
<dbReference type="InterPro" id="IPR012489">
    <property type="entry name" value="NucleaseA_inhib-like"/>
</dbReference>
<organism evidence="1 2">
    <name type="scientific">Nannocystis radixulma</name>
    <dbReference type="NCBI Taxonomy" id="2995305"/>
    <lineage>
        <taxon>Bacteria</taxon>
        <taxon>Pseudomonadati</taxon>
        <taxon>Myxococcota</taxon>
        <taxon>Polyangia</taxon>
        <taxon>Nannocystales</taxon>
        <taxon>Nannocystaceae</taxon>
        <taxon>Nannocystis</taxon>
    </lineage>
</organism>
<dbReference type="Proteomes" id="UP001217838">
    <property type="component" value="Unassembled WGS sequence"/>
</dbReference>